<dbReference type="Pfam" id="PF00172">
    <property type="entry name" value="Zn_clus"/>
    <property type="match status" value="1"/>
</dbReference>
<evidence type="ECO:0000256" key="3">
    <source>
        <dbReference type="SAM" id="MobiDB-lite"/>
    </source>
</evidence>
<protein>
    <recommendedName>
        <fullName evidence="4">Zn(2)-C6 fungal-type domain-containing protein</fullName>
    </recommendedName>
</protein>
<dbReference type="GO" id="GO:0006351">
    <property type="term" value="P:DNA-templated transcription"/>
    <property type="evidence" value="ECO:0007669"/>
    <property type="project" value="InterPro"/>
</dbReference>
<sequence>MSTSAADRTPTQACDACRRRKLKCDRTIPKCSKCRAGLIICSYNDSVKRKMRTTPSNVTRRRSHASPAQSPASPRSQRGRTIEQPSIINATGDPRPASAQFGSPFTVTSSSQWQVGTAVPGRDAAIPPVQGHRVPGNLLRVHVHLFLRWMLPIWPVIRPATIWQYCADREKLPPKSYCLLLALCAATNIQLNLAPTDSLFDVDAGDDGVEGVCAPFKKDYLLSAALAVRNEQLNIATAPDLETLLTSCFFFSAYANLDKHDEAWFYLSQTVSFVISLRLNDERTYSFLDAEAAEMRRRIYWFVFILERAYCLHNQRPVMLLAAVAKPALTFHDDPGPIDGFLGIISIFESIPASLYNWLCTPHMDMPQDAVSVPICFWSLSDASLFPVGANETQLVNNSVTQQWLRSYLWHIALKYQLPDTVFMADSLPLEAPLSAAKSVMSTIASVSQRSMEVHGIGMERKLFDLGTYILDYAAARPNVLDRHVAICSSAKEMLWGLLYSLSKLRGAQSFLLPDLLGRAKDFLTLDRPISRALTSSPEGGEGAEGV</sequence>
<keyword evidence="2" id="KW-0539">Nucleus</keyword>
<dbReference type="STRING" id="329884.A0A4U0X1Y3"/>
<dbReference type="Gene3D" id="4.10.240.10">
    <property type="entry name" value="Zn(2)-C6 fungal-type DNA-binding domain"/>
    <property type="match status" value="1"/>
</dbReference>
<dbReference type="AlphaFoldDB" id="A0A4U0X1Y3"/>
<evidence type="ECO:0000259" key="4">
    <source>
        <dbReference type="PROSITE" id="PS50048"/>
    </source>
</evidence>
<dbReference type="GO" id="GO:0003677">
    <property type="term" value="F:DNA binding"/>
    <property type="evidence" value="ECO:0007669"/>
    <property type="project" value="InterPro"/>
</dbReference>
<keyword evidence="1" id="KW-0479">Metal-binding</keyword>
<evidence type="ECO:0000256" key="1">
    <source>
        <dbReference type="ARBA" id="ARBA00022723"/>
    </source>
</evidence>
<gene>
    <name evidence="5" type="ORF">B0A55_06778</name>
</gene>
<dbReference type="CDD" id="cd12148">
    <property type="entry name" value="fungal_TF_MHR"/>
    <property type="match status" value="1"/>
</dbReference>
<proteinExistence type="predicted"/>
<dbReference type="GO" id="GO:0008270">
    <property type="term" value="F:zinc ion binding"/>
    <property type="evidence" value="ECO:0007669"/>
    <property type="project" value="InterPro"/>
</dbReference>
<dbReference type="InterPro" id="IPR050797">
    <property type="entry name" value="Carb_Metab_Trans_Reg"/>
</dbReference>
<reference evidence="5 6" key="1">
    <citation type="submission" date="2017-03" db="EMBL/GenBank/DDBJ databases">
        <title>Genomes of endolithic fungi from Antarctica.</title>
        <authorList>
            <person name="Coleine C."/>
            <person name="Masonjones S."/>
            <person name="Stajich J.E."/>
        </authorList>
    </citation>
    <scope>NUCLEOTIDE SEQUENCE [LARGE SCALE GENOMIC DNA]</scope>
    <source>
        <strain evidence="5 6">CCFEE 5184</strain>
    </source>
</reference>
<dbReference type="OrthoDB" id="4132249at2759"/>
<dbReference type="InterPro" id="IPR036864">
    <property type="entry name" value="Zn2-C6_fun-type_DNA-bd_sf"/>
</dbReference>
<feature type="region of interest" description="Disordered" evidence="3">
    <location>
        <begin position="50"/>
        <end position="81"/>
    </location>
</feature>
<dbReference type="Proteomes" id="UP000309340">
    <property type="component" value="Unassembled WGS sequence"/>
</dbReference>
<feature type="compositionally biased region" description="Low complexity" evidence="3">
    <location>
        <begin position="65"/>
        <end position="76"/>
    </location>
</feature>
<dbReference type="SUPFAM" id="SSF57701">
    <property type="entry name" value="Zn2/Cys6 DNA-binding domain"/>
    <property type="match status" value="1"/>
</dbReference>
<evidence type="ECO:0000313" key="5">
    <source>
        <dbReference type="EMBL" id="TKA69617.1"/>
    </source>
</evidence>
<organism evidence="5 6">
    <name type="scientific">Friedmanniomyces simplex</name>
    <dbReference type="NCBI Taxonomy" id="329884"/>
    <lineage>
        <taxon>Eukaryota</taxon>
        <taxon>Fungi</taxon>
        <taxon>Dikarya</taxon>
        <taxon>Ascomycota</taxon>
        <taxon>Pezizomycotina</taxon>
        <taxon>Dothideomycetes</taxon>
        <taxon>Dothideomycetidae</taxon>
        <taxon>Mycosphaerellales</taxon>
        <taxon>Teratosphaeriaceae</taxon>
        <taxon>Friedmanniomyces</taxon>
    </lineage>
</organism>
<dbReference type="Pfam" id="PF04082">
    <property type="entry name" value="Fungal_trans"/>
    <property type="match status" value="1"/>
</dbReference>
<dbReference type="CDD" id="cd00067">
    <property type="entry name" value="GAL4"/>
    <property type="match status" value="1"/>
</dbReference>
<feature type="domain" description="Zn(2)-C6 fungal-type" evidence="4">
    <location>
        <begin position="13"/>
        <end position="43"/>
    </location>
</feature>
<evidence type="ECO:0000256" key="2">
    <source>
        <dbReference type="ARBA" id="ARBA00023242"/>
    </source>
</evidence>
<dbReference type="PROSITE" id="PS00463">
    <property type="entry name" value="ZN2_CY6_FUNGAL_1"/>
    <property type="match status" value="1"/>
</dbReference>
<name>A0A4U0X1Y3_9PEZI</name>
<dbReference type="PROSITE" id="PS50048">
    <property type="entry name" value="ZN2_CY6_FUNGAL_2"/>
    <property type="match status" value="1"/>
</dbReference>
<keyword evidence="6" id="KW-1185">Reference proteome</keyword>
<comment type="caution">
    <text evidence="5">The sequence shown here is derived from an EMBL/GenBank/DDBJ whole genome shotgun (WGS) entry which is preliminary data.</text>
</comment>
<dbReference type="PANTHER" id="PTHR31668:SF19">
    <property type="entry name" value="ZN(2)-C6 FUNGAL-TYPE DOMAIN-CONTAINING PROTEIN-RELATED"/>
    <property type="match status" value="1"/>
</dbReference>
<dbReference type="InterPro" id="IPR001138">
    <property type="entry name" value="Zn2Cys6_DnaBD"/>
</dbReference>
<accession>A0A4U0X1Y3</accession>
<dbReference type="InterPro" id="IPR007219">
    <property type="entry name" value="XnlR_reg_dom"/>
</dbReference>
<dbReference type="GO" id="GO:0000981">
    <property type="term" value="F:DNA-binding transcription factor activity, RNA polymerase II-specific"/>
    <property type="evidence" value="ECO:0007669"/>
    <property type="project" value="InterPro"/>
</dbReference>
<dbReference type="EMBL" id="NAJQ01000440">
    <property type="protein sequence ID" value="TKA69617.1"/>
    <property type="molecule type" value="Genomic_DNA"/>
</dbReference>
<dbReference type="PANTHER" id="PTHR31668">
    <property type="entry name" value="GLUCOSE TRANSPORT TRANSCRIPTION REGULATOR RGT1-RELATED-RELATED"/>
    <property type="match status" value="1"/>
</dbReference>
<dbReference type="SMART" id="SM00066">
    <property type="entry name" value="GAL4"/>
    <property type="match status" value="1"/>
</dbReference>
<evidence type="ECO:0000313" key="6">
    <source>
        <dbReference type="Proteomes" id="UP000309340"/>
    </source>
</evidence>